<keyword evidence="3 6" id="KW-0808">Transferase</keyword>
<dbReference type="InterPro" id="IPR001678">
    <property type="entry name" value="MeTrfase_RsmB-F_NOP2_dom"/>
</dbReference>
<evidence type="ECO:0000256" key="3">
    <source>
        <dbReference type="ARBA" id="ARBA00022679"/>
    </source>
</evidence>
<evidence type="ECO:0000313" key="9">
    <source>
        <dbReference type="Proteomes" id="UP001152599"/>
    </source>
</evidence>
<dbReference type="PRINTS" id="PR02008">
    <property type="entry name" value="RCMTFAMILY"/>
</dbReference>
<protein>
    <submittedName>
        <fullName evidence="8">Methyltransferase domain-containing protein</fullName>
    </submittedName>
</protein>
<dbReference type="EMBL" id="JANCMU010000003">
    <property type="protein sequence ID" value="MDG4946148.1"/>
    <property type="molecule type" value="Genomic_DNA"/>
</dbReference>
<dbReference type="InterPro" id="IPR029063">
    <property type="entry name" value="SAM-dependent_MTases_sf"/>
</dbReference>
<reference evidence="8" key="1">
    <citation type="submission" date="2022-07" db="EMBL/GenBank/DDBJ databases">
        <title>Description and genome-wide analysis of Profundicola chukchiensis gen. nov., sp. nov., marine bacteria isolated from bottom sediments of the Chukchi Sea.</title>
        <authorList>
            <person name="Romanenko L."/>
            <person name="Otstavnykh N."/>
            <person name="Kurilenko V."/>
            <person name="Eremeev V."/>
            <person name="Velansky P."/>
            <person name="Mikhailov V."/>
            <person name="Isaeva M."/>
        </authorList>
    </citation>
    <scope>NUCLEOTIDE SEQUENCE</scope>
    <source>
        <strain evidence="8">KMM 9713</strain>
    </source>
</reference>
<evidence type="ECO:0000313" key="8">
    <source>
        <dbReference type="EMBL" id="MDG4946148.1"/>
    </source>
</evidence>
<feature type="binding site" evidence="6">
    <location>
        <position position="255"/>
    </location>
    <ligand>
        <name>S-adenosyl-L-methionine</name>
        <dbReference type="ChEBI" id="CHEBI:59789"/>
    </ligand>
</feature>
<comment type="caution">
    <text evidence="8">The sequence shown here is derived from an EMBL/GenBank/DDBJ whole genome shotgun (WGS) entry which is preliminary data.</text>
</comment>
<comment type="caution">
    <text evidence="6">Lacks conserved residue(s) required for the propagation of feature annotation.</text>
</comment>
<feature type="domain" description="SAM-dependent MTase RsmB/NOP-type" evidence="7">
    <location>
        <begin position="141"/>
        <end position="401"/>
    </location>
</feature>
<sequence>MEVLPYHNLYVGMIETLESIFEKGDYSDKALERTFKKNRLWGSRDRGFVAEMVYDMVRWKRTIDFASANALRKRHYWDFIAAWIVMNDGRLPDLEEFKKVKAQKIKGNYLQALRIPAIKHSISDELFEIGQNELGDQWITELEAMNQAAPAVLRVNTLRTNEKELKAELLDKEIRITKLKRFPDAYVLVEKENLFLTEEFKKGYFEMQDANSQLVAPFVEVEPGMRVADACAGAGGKSLHLAALMENKGNIVSMDIHQWKLNELKRRAKRAGAHNIQTKLIDSTKVLKRFNKSFDRVLIDAPCTGLGVLRRNPDAKYKLDKATLERVLVEQKEILETYSKLLKPEGILVYVTCSILPSENSEQVKTFLSNHPEFTLLEEKTLMPAETGFDGFYMAKMTKKA</sequence>
<dbReference type="InterPro" id="IPR049560">
    <property type="entry name" value="MeTrfase_RsmB-F_NOP2_cat"/>
</dbReference>
<dbReference type="SUPFAM" id="SSF53335">
    <property type="entry name" value="S-adenosyl-L-methionine-dependent methyltransferases"/>
    <property type="match status" value="1"/>
</dbReference>
<proteinExistence type="inferred from homology"/>
<comment type="similarity">
    <text evidence="1 6">Belongs to the class I-like SAM-binding methyltransferase superfamily. RsmB/NOP family.</text>
</comment>
<evidence type="ECO:0000259" key="7">
    <source>
        <dbReference type="PROSITE" id="PS51686"/>
    </source>
</evidence>
<dbReference type="GO" id="GO:0001510">
    <property type="term" value="P:RNA methylation"/>
    <property type="evidence" value="ECO:0007669"/>
    <property type="project" value="InterPro"/>
</dbReference>
<evidence type="ECO:0000256" key="4">
    <source>
        <dbReference type="ARBA" id="ARBA00022691"/>
    </source>
</evidence>
<dbReference type="InterPro" id="IPR054728">
    <property type="entry name" value="RsmB-like_ferredoxin"/>
</dbReference>
<name>A0A9X4MWG5_9FLAO</name>
<dbReference type="Gene3D" id="3.30.70.1170">
    <property type="entry name" value="Sun protein, domain 3"/>
    <property type="match status" value="1"/>
</dbReference>
<keyword evidence="5 6" id="KW-0694">RNA-binding</keyword>
<dbReference type="PROSITE" id="PS01153">
    <property type="entry name" value="NOL1_NOP2_SUN"/>
    <property type="match status" value="1"/>
</dbReference>
<keyword evidence="9" id="KW-1185">Reference proteome</keyword>
<evidence type="ECO:0000256" key="2">
    <source>
        <dbReference type="ARBA" id="ARBA00022603"/>
    </source>
</evidence>
<dbReference type="CDD" id="cd02440">
    <property type="entry name" value="AdoMet_MTases"/>
    <property type="match status" value="1"/>
</dbReference>
<keyword evidence="2 6" id="KW-0489">Methyltransferase</keyword>
<dbReference type="Proteomes" id="UP001152599">
    <property type="component" value="Unassembled WGS sequence"/>
</dbReference>
<dbReference type="PANTHER" id="PTHR22807">
    <property type="entry name" value="NOP2 YEAST -RELATED NOL1/NOP2/FMU SUN DOMAIN-CONTAINING"/>
    <property type="match status" value="1"/>
</dbReference>
<dbReference type="Pfam" id="PF01189">
    <property type="entry name" value="Methyltr_RsmB-F"/>
    <property type="match status" value="1"/>
</dbReference>
<dbReference type="PROSITE" id="PS51686">
    <property type="entry name" value="SAM_MT_RSMB_NOP"/>
    <property type="match status" value="1"/>
</dbReference>
<dbReference type="InterPro" id="IPR023267">
    <property type="entry name" value="RCMT"/>
</dbReference>
<dbReference type="GO" id="GO:0008173">
    <property type="term" value="F:RNA methyltransferase activity"/>
    <property type="evidence" value="ECO:0007669"/>
    <property type="project" value="InterPro"/>
</dbReference>
<evidence type="ECO:0000256" key="6">
    <source>
        <dbReference type="PROSITE-ProRule" id="PRU01023"/>
    </source>
</evidence>
<evidence type="ECO:0000256" key="5">
    <source>
        <dbReference type="ARBA" id="ARBA00022884"/>
    </source>
</evidence>
<accession>A0A9X4MWG5</accession>
<feature type="binding site" evidence="6">
    <location>
        <position position="282"/>
    </location>
    <ligand>
        <name>S-adenosyl-L-methionine</name>
        <dbReference type="ChEBI" id="CHEBI:59789"/>
    </ligand>
</feature>
<feature type="binding site" evidence="6">
    <location>
        <position position="300"/>
    </location>
    <ligand>
        <name>S-adenosyl-L-methionine</name>
        <dbReference type="ChEBI" id="CHEBI:59789"/>
    </ligand>
</feature>
<dbReference type="InterPro" id="IPR018314">
    <property type="entry name" value="RsmB/NOL1/NOP2-like_CS"/>
</dbReference>
<feature type="active site" description="Nucleophile" evidence="6">
    <location>
        <position position="353"/>
    </location>
</feature>
<keyword evidence="4 6" id="KW-0949">S-adenosyl-L-methionine</keyword>
<dbReference type="AlphaFoldDB" id="A0A9X4MWG5"/>
<organism evidence="8 9">
    <name type="scientific">Profundicola chukchiensis</name>
    <dbReference type="NCBI Taxonomy" id="2961959"/>
    <lineage>
        <taxon>Bacteria</taxon>
        <taxon>Pseudomonadati</taxon>
        <taxon>Bacteroidota</taxon>
        <taxon>Flavobacteriia</taxon>
        <taxon>Flavobacteriales</taxon>
        <taxon>Weeksellaceae</taxon>
        <taxon>Profundicola</taxon>
    </lineage>
</organism>
<dbReference type="Pfam" id="PF22458">
    <property type="entry name" value="RsmF-B_ferredox"/>
    <property type="match status" value="1"/>
</dbReference>
<dbReference type="RefSeq" id="WP_304420631.1">
    <property type="nucleotide sequence ID" value="NZ_JANCMU010000003.1"/>
</dbReference>
<dbReference type="Gene3D" id="3.40.50.150">
    <property type="entry name" value="Vaccinia Virus protein VP39"/>
    <property type="match status" value="1"/>
</dbReference>
<gene>
    <name evidence="8" type="ORF">NMK71_06950</name>
</gene>
<dbReference type="GO" id="GO:0003723">
    <property type="term" value="F:RNA binding"/>
    <property type="evidence" value="ECO:0007669"/>
    <property type="project" value="UniProtKB-UniRule"/>
</dbReference>
<evidence type="ECO:0000256" key="1">
    <source>
        <dbReference type="ARBA" id="ARBA00007494"/>
    </source>
</evidence>
<dbReference type="PANTHER" id="PTHR22807:SF53">
    <property type="entry name" value="RIBOSOMAL RNA SMALL SUBUNIT METHYLTRANSFERASE B-RELATED"/>
    <property type="match status" value="1"/>
</dbReference>